<dbReference type="Gene3D" id="3.40.30.10">
    <property type="entry name" value="Glutaredoxin"/>
    <property type="match status" value="1"/>
</dbReference>
<dbReference type="eggNOG" id="COG3917">
    <property type="taxonomic scope" value="Bacteria"/>
</dbReference>
<comment type="similarity">
    <text evidence="1">Belongs to the GST superfamily. NadH family.</text>
</comment>
<sequence>MSGKLEFFFDYISPFSYVANAAVKELQVKTGTEIVFRPMFLGAVMRETGNRPPGMVPAKGAYMLKDLARCSARHGVTFRMNPHFPMVDTRKLLKATCGMAADPIRQQAFIDTCFHHMWAAEPALNPADEASISAMCETAGISFDDVTALAEDAANGTALKTNTAEAISRGAFGAPTFFTGEEMFFGHDRLDYAVEALADQA</sequence>
<feature type="domain" description="DSBA-like thioredoxin" evidence="3">
    <location>
        <begin position="5"/>
        <end position="197"/>
    </location>
</feature>
<dbReference type="SUPFAM" id="SSF52833">
    <property type="entry name" value="Thioredoxin-like"/>
    <property type="match status" value="1"/>
</dbReference>
<dbReference type="InterPro" id="IPR036249">
    <property type="entry name" value="Thioredoxin-like_sf"/>
</dbReference>
<organism evidence="4 5">
    <name type="scientific">Hyphomonas beringensis</name>
    <dbReference type="NCBI Taxonomy" id="1280946"/>
    <lineage>
        <taxon>Bacteria</taxon>
        <taxon>Pseudomonadati</taxon>
        <taxon>Pseudomonadota</taxon>
        <taxon>Alphaproteobacteria</taxon>
        <taxon>Hyphomonadales</taxon>
        <taxon>Hyphomonadaceae</taxon>
        <taxon>Hyphomonas</taxon>
    </lineage>
</organism>
<reference evidence="4 5" key="1">
    <citation type="journal article" date="2014" name="Antonie Van Leeuwenhoek">
        <title>Hyphomonas beringensis sp. nov. and Hyphomonas chukchiensis sp. nov., isolated from surface seawater of the Bering Sea and Chukchi Sea.</title>
        <authorList>
            <person name="Li C."/>
            <person name="Lai Q."/>
            <person name="Li G."/>
            <person name="Dong C."/>
            <person name="Wang J."/>
            <person name="Liao Y."/>
            <person name="Shao Z."/>
        </authorList>
    </citation>
    <scope>NUCLEOTIDE SEQUENCE [LARGE SCALE GENOMIC DNA]</scope>
    <source>
        <strain evidence="4 5">25B14_1</strain>
    </source>
</reference>
<evidence type="ECO:0000313" key="5">
    <source>
        <dbReference type="Proteomes" id="UP000027037"/>
    </source>
</evidence>
<dbReference type="GO" id="GO:0006749">
    <property type="term" value="P:glutathione metabolic process"/>
    <property type="evidence" value="ECO:0007669"/>
    <property type="project" value="TreeGrafter"/>
</dbReference>
<accession>A0A062U849</accession>
<keyword evidence="1" id="KW-0413">Isomerase</keyword>
<dbReference type="PIRSF" id="PIRSF006386">
    <property type="entry name" value="HCCAis_GSTk"/>
    <property type="match status" value="1"/>
</dbReference>
<dbReference type="AlphaFoldDB" id="A0A062U849"/>
<dbReference type="RefSeq" id="WP_034791225.1">
    <property type="nucleotide sequence ID" value="NZ_AWFF01000013.1"/>
</dbReference>
<dbReference type="GO" id="GO:0004602">
    <property type="term" value="F:glutathione peroxidase activity"/>
    <property type="evidence" value="ECO:0007669"/>
    <property type="project" value="TreeGrafter"/>
</dbReference>
<comment type="catalytic activity">
    <reaction evidence="1">
        <text>2-hydroxychromene-2-carboxylate = (3E)-4-(2-hydroxyphenyl)-2-oxobut-3-enoate</text>
        <dbReference type="Rhea" id="RHEA:27401"/>
        <dbReference type="ChEBI" id="CHEBI:59350"/>
        <dbReference type="ChEBI" id="CHEBI:59353"/>
        <dbReference type="EC" id="5.99.1.4"/>
    </reaction>
</comment>
<evidence type="ECO:0000256" key="1">
    <source>
        <dbReference type="PIRNR" id="PIRNR006386"/>
    </source>
</evidence>
<dbReference type="PATRIC" id="fig|1280946.3.peg.400"/>
<evidence type="ECO:0000313" key="4">
    <source>
        <dbReference type="EMBL" id="KCZ56521.1"/>
    </source>
</evidence>
<dbReference type="GO" id="GO:0018845">
    <property type="term" value="F:2-hydroxychromene-2-carboxylate isomerase activity"/>
    <property type="evidence" value="ECO:0007669"/>
    <property type="project" value="UniProtKB-UniRule"/>
</dbReference>
<dbReference type="EMBL" id="AWFF01000013">
    <property type="protein sequence ID" value="KCZ56521.1"/>
    <property type="molecule type" value="Genomic_DNA"/>
</dbReference>
<dbReference type="InterPro" id="IPR014440">
    <property type="entry name" value="HCCAis_GSTk"/>
</dbReference>
<feature type="active site" description="Nucleophile" evidence="2">
    <location>
        <position position="13"/>
    </location>
</feature>
<comment type="caution">
    <text evidence="4">The sequence shown here is derived from an EMBL/GenBank/DDBJ whole genome shotgun (WGS) entry which is preliminary data.</text>
</comment>
<dbReference type="CDD" id="cd03022">
    <property type="entry name" value="DsbA_HCCA_Iso"/>
    <property type="match status" value="1"/>
</dbReference>
<dbReference type="Proteomes" id="UP000027037">
    <property type="component" value="Unassembled WGS sequence"/>
</dbReference>
<dbReference type="OrthoDB" id="5244108at2"/>
<dbReference type="InterPro" id="IPR051924">
    <property type="entry name" value="GST_Kappa/NadH"/>
</dbReference>
<proteinExistence type="inferred from homology"/>
<protein>
    <recommendedName>
        <fullName evidence="1">2-hydroxychromene-2-carboxylate isomerase</fullName>
        <ecNumber evidence="1">5.99.1.4</ecNumber>
    </recommendedName>
</protein>
<keyword evidence="5" id="KW-1185">Reference proteome</keyword>
<dbReference type="Pfam" id="PF01323">
    <property type="entry name" value="DSBA"/>
    <property type="match status" value="1"/>
</dbReference>
<dbReference type="PANTHER" id="PTHR42943:SF2">
    <property type="entry name" value="GLUTATHIONE S-TRANSFERASE KAPPA 1"/>
    <property type="match status" value="1"/>
</dbReference>
<name>A0A062U849_9PROT</name>
<dbReference type="InterPro" id="IPR044087">
    <property type="entry name" value="NahD-like"/>
</dbReference>
<dbReference type="GO" id="GO:0004364">
    <property type="term" value="F:glutathione transferase activity"/>
    <property type="evidence" value="ECO:0007669"/>
    <property type="project" value="TreeGrafter"/>
</dbReference>
<evidence type="ECO:0000256" key="2">
    <source>
        <dbReference type="PIRSR" id="PIRSR006386-1"/>
    </source>
</evidence>
<dbReference type="GO" id="GO:1901170">
    <property type="term" value="P:naphthalene catabolic process"/>
    <property type="evidence" value="ECO:0007669"/>
    <property type="project" value="InterPro"/>
</dbReference>
<gene>
    <name evidence="4" type="ORF">HY29_08025</name>
</gene>
<dbReference type="InterPro" id="IPR001853">
    <property type="entry name" value="DSBA-like_thioredoxin_dom"/>
</dbReference>
<dbReference type="EC" id="5.99.1.4" evidence="1"/>
<dbReference type="PANTHER" id="PTHR42943">
    <property type="entry name" value="GLUTATHIONE S-TRANSFERASE KAPPA"/>
    <property type="match status" value="1"/>
</dbReference>
<evidence type="ECO:0000259" key="3">
    <source>
        <dbReference type="Pfam" id="PF01323"/>
    </source>
</evidence>